<accession>A0AAQ1MFI8</accession>
<dbReference type="GO" id="GO:0005506">
    <property type="term" value="F:iron ion binding"/>
    <property type="evidence" value="ECO:0007669"/>
    <property type="project" value="InterPro"/>
</dbReference>
<dbReference type="RefSeq" id="WP_021658428.1">
    <property type="nucleotide sequence ID" value="NZ_FQVY01000003.1"/>
</dbReference>
<dbReference type="AlphaFoldDB" id="A0AAQ1MFI8"/>
<evidence type="ECO:0000313" key="4">
    <source>
        <dbReference type="EMBL" id="MZL69658.1"/>
    </source>
</evidence>
<keyword evidence="2" id="KW-0560">Oxidoreductase</keyword>
<dbReference type="Gene3D" id="2.20.28.10">
    <property type="match status" value="1"/>
</dbReference>
<dbReference type="Proteomes" id="UP000184089">
    <property type="component" value="Unassembled WGS sequence"/>
</dbReference>
<organism evidence="5 6">
    <name type="scientific">Bittarella massiliensis</name>
    <name type="common">ex Durand et al. 2017</name>
    <dbReference type="NCBI Taxonomy" id="1720313"/>
    <lineage>
        <taxon>Bacteria</taxon>
        <taxon>Bacillati</taxon>
        <taxon>Bacillota</taxon>
        <taxon>Clostridia</taxon>
        <taxon>Eubacteriales</taxon>
        <taxon>Oscillospiraceae</taxon>
        <taxon>Bittarella (ex Durand et al. 2017)</taxon>
    </lineage>
</organism>
<dbReference type="Gene3D" id="2.30.110.10">
    <property type="entry name" value="Electron Transport, Fmn-binding Protein, Chain A"/>
    <property type="match status" value="1"/>
</dbReference>
<name>A0AAQ1MFI8_9FIRM</name>
<evidence type="ECO:0000313" key="5">
    <source>
        <dbReference type="EMBL" id="SHG38513.1"/>
    </source>
</evidence>
<dbReference type="Proteomes" id="UP000474718">
    <property type="component" value="Unassembled WGS sequence"/>
</dbReference>
<dbReference type="InterPro" id="IPR024934">
    <property type="entry name" value="Rubredoxin-like_dom"/>
</dbReference>
<evidence type="ECO:0000313" key="7">
    <source>
        <dbReference type="Proteomes" id="UP000474718"/>
    </source>
</evidence>
<reference evidence="5" key="1">
    <citation type="submission" date="2016-11" db="EMBL/GenBank/DDBJ databases">
        <authorList>
            <person name="Varghese N."/>
            <person name="Submissions S."/>
        </authorList>
    </citation>
    <scope>NUCLEOTIDE SEQUENCE</scope>
    <source>
        <strain evidence="5">DSM 4029</strain>
    </source>
</reference>
<dbReference type="InterPro" id="IPR002563">
    <property type="entry name" value="Flavin_Rdtase-like_dom"/>
</dbReference>
<feature type="domain" description="Rubredoxin-like" evidence="3">
    <location>
        <begin position="175"/>
        <end position="211"/>
    </location>
</feature>
<dbReference type="GO" id="GO:0042602">
    <property type="term" value="F:riboflavin reductase (NADPH) activity"/>
    <property type="evidence" value="ECO:0007669"/>
    <property type="project" value="TreeGrafter"/>
</dbReference>
<proteinExistence type="predicted"/>
<sequence length="211" mass="22858">MDLKAFYKLTYGLYILSSEFEGKAAGCVVNTLTQVTAEPVKVAVAVSKDNFTTQIIAKSGRFAATSLLQEASMDLIGRFGFRSSADEDKFAATPHARDRAGIPYVTESAAAFVSCKVIDQLDLGTHILFIGEAEEAETLSQDEVLTYTYYQTVKKGGTPKNAPSYKGEAAAQLAVKGWRCTVCGYILESETLPPDFVCPICHQGADKFVKL</sequence>
<dbReference type="InterPro" id="IPR050268">
    <property type="entry name" value="NADH-dep_flavin_reductase"/>
</dbReference>
<comment type="caution">
    <text evidence="5">The sequence shown here is derived from an EMBL/GenBank/DDBJ whole genome shotgun (WGS) entry which is preliminary data.</text>
</comment>
<protein>
    <submittedName>
        <fullName evidence="4 5">Flavin reductase</fullName>
    </submittedName>
</protein>
<dbReference type="Pfam" id="PF01613">
    <property type="entry name" value="Flavin_Reduct"/>
    <property type="match status" value="1"/>
</dbReference>
<dbReference type="SUPFAM" id="SSF50475">
    <property type="entry name" value="FMN-binding split barrel"/>
    <property type="match status" value="1"/>
</dbReference>
<dbReference type="PROSITE" id="PS50903">
    <property type="entry name" value="RUBREDOXIN_LIKE"/>
    <property type="match status" value="1"/>
</dbReference>
<reference evidence="6" key="2">
    <citation type="submission" date="2016-11" db="EMBL/GenBank/DDBJ databases">
        <authorList>
            <person name="Jaros S."/>
            <person name="Januszkiewicz K."/>
            <person name="Wedrychowicz H."/>
        </authorList>
    </citation>
    <scope>NUCLEOTIDE SEQUENCE [LARGE SCALE GENOMIC DNA]</scope>
    <source>
        <strain evidence="6">DSM 4029</strain>
    </source>
</reference>
<dbReference type="SUPFAM" id="SSF57802">
    <property type="entry name" value="Rubredoxin-like"/>
    <property type="match status" value="1"/>
</dbReference>
<evidence type="ECO:0000313" key="6">
    <source>
        <dbReference type="Proteomes" id="UP000184089"/>
    </source>
</evidence>
<keyword evidence="7" id="KW-1185">Reference proteome</keyword>
<gene>
    <name evidence="4" type="ORF">GT747_07805</name>
    <name evidence="5" type="ORF">SAMN05444424_2322</name>
</gene>
<dbReference type="EMBL" id="FQVY01000003">
    <property type="protein sequence ID" value="SHG38513.1"/>
    <property type="molecule type" value="Genomic_DNA"/>
</dbReference>
<dbReference type="GO" id="GO:0010181">
    <property type="term" value="F:FMN binding"/>
    <property type="evidence" value="ECO:0007669"/>
    <property type="project" value="InterPro"/>
</dbReference>
<dbReference type="PANTHER" id="PTHR30466:SF1">
    <property type="entry name" value="FMN REDUCTASE (NADH) RUTF"/>
    <property type="match status" value="1"/>
</dbReference>
<reference evidence="4 7" key="3">
    <citation type="journal article" date="2019" name="Nat. Med.">
        <title>A library of human gut bacterial isolates paired with longitudinal multiomics data enables mechanistic microbiome research.</title>
        <authorList>
            <person name="Poyet M."/>
            <person name="Groussin M."/>
            <person name="Gibbons S.M."/>
            <person name="Avila-Pacheco J."/>
            <person name="Jiang X."/>
            <person name="Kearney S.M."/>
            <person name="Perrotta A.R."/>
            <person name="Berdy B."/>
            <person name="Zhao S."/>
            <person name="Lieberman T.D."/>
            <person name="Swanson P.K."/>
            <person name="Smith M."/>
            <person name="Roesemann S."/>
            <person name="Alexander J.E."/>
            <person name="Rich S.A."/>
            <person name="Livny J."/>
            <person name="Vlamakis H."/>
            <person name="Clish C."/>
            <person name="Bullock K."/>
            <person name="Deik A."/>
            <person name="Scott J."/>
            <person name="Pierce K.A."/>
            <person name="Xavier R.J."/>
            <person name="Alm E.J."/>
        </authorList>
    </citation>
    <scope>NUCLEOTIDE SEQUENCE [LARGE SCALE GENOMIC DNA]</scope>
    <source>
        <strain evidence="4 7">BIOML-A2</strain>
    </source>
</reference>
<dbReference type="PANTHER" id="PTHR30466">
    <property type="entry name" value="FLAVIN REDUCTASE"/>
    <property type="match status" value="1"/>
</dbReference>
<evidence type="ECO:0000259" key="3">
    <source>
        <dbReference type="PROSITE" id="PS50903"/>
    </source>
</evidence>
<comment type="cofactor">
    <cofactor evidence="1">
        <name>Fe(3+)</name>
        <dbReference type="ChEBI" id="CHEBI:29034"/>
    </cofactor>
</comment>
<evidence type="ECO:0000256" key="2">
    <source>
        <dbReference type="ARBA" id="ARBA00023002"/>
    </source>
</evidence>
<dbReference type="EMBL" id="WWVX01000005">
    <property type="protein sequence ID" value="MZL69658.1"/>
    <property type="molecule type" value="Genomic_DNA"/>
</dbReference>
<evidence type="ECO:0000256" key="1">
    <source>
        <dbReference type="ARBA" id="ARBA00001965"/>
    </source>
</evidence>
<dbReference type="InterPro" id="IPR048574">
    <property type="entry name" value="RUBY_RBDX"/>
</dbReference>
<dbReference type="SMART" id="SM00903">
    <property type="entry name" value="Flavin_Reduct"/>
    <property type="match status" value="1"/>
</dbReference>
<dbReference type="Pfam" id="PF21349">
    <property type="entry name" value="RUBY_RBDX"/>
    <property type="match status" value="1"/>
</dbReference>
<dbReference type="InterPro" id="IPR012349">
    <property type="entry name" value="Split_barrel_FMN-bd"/>
</dbReference>